<evidence type="ECO:0000313" key="9">
    <source>
        <dbReference type="Proteomes" id="UP001632038"/>
    </source>
</evidence>
<dbReference type="InterPro" id="IPR007656">
    <property type="entry name" value="GTD-bd"/>
</dbReference>
<evidence type="ECO:0000256" key="5">
    <source>
        <dbReference type="SAM" id="Coils"/>
    </source>
</evidence>
<dbReference type="PANTHER" id="PTHR31422:SF1">
    <property type="entry name" value="GTD-BINDING DOMAIN-CONTAINING PROTEIN"/>
    <property type="match status" value="1"/>
</dbReference>
<evidence type="ECO:0000256" key="4">
    <source>
        <dbReference type="ARBA" id="ARBA00023136"/>
    </source>
</evidence>
<evidence type="ECO:0000256" key="2">
    <source>
        <dbReference type="ARBA" id="ARBA00022692"/>
    </source>
</evidence>
<accession>A0ABD3DL44</accession>
<sequence>MADYSPPMSEAEISILKETLCAQQQLLQKLYSELDAEREASATSASEALSVILRLQGEKAAVKMEAEQYKRLAEEKMCHAEESFAIIEDIIYQKEMEVAALDYQVQSYKYKLMSMGCSDLGGNEIKYPENLLQLGESLTGDTSLGRRNSAPVLNKYKKAVFDRESSLSPEPDMKNAEEQMGQEINEFTSELDKKVDSSTHGGISSYAEEIRRLDDRVKGIAGANYAISRNETRSPSLSSRPSAGNLSYLSNAQPEARSPSPQLSNINPYNPNKVTIVNEIDQVKHCSPSVHDVFEVPQVEKSTDEIFESKDLVLHPEAVKLSGAGKDEPDWLKKLFQSTSNEKNLCKPSHIAAIDRGVVQPTTSVCVARPVFNLQNEVSGTSEIESVDESTSRDEEVKLLKEIKEELNLLKDEIRSQKTKKLSVNKEPSFCPLPEAMLHFWL</sequence>
<organism evidence="8 9">
    <name type="scientific">Castilleja foliolosa</name>
    <dbReference type="NCBI Taxonomy" id="1961234"/>
    <lineage>
        <taxon>Eukaryota</taxon>
        <taxon>Viridiplantae</taxon>
        <taxon>Streptophyta</taxon>
        <taxon>Embryophyta</taxon>
        <taxon>Tracheophyta</taxon>
        <taxon>Spermatophyta</taxon>
        <taxon>Magnoliopsida</taxon>
        <taxon>eudicotyledons</taxon>
        <taxon>Gunneridae</taxon>
        <taxon>Pentapetalae</taxon>
        <taxon>asterids</taxon>
        <taxon>lamiids</taxon>
        <taxon>Lamiales</taxon>
        <taxon>Orobanchaceae</taxon>
        <taxon>Pedicularideae</taxon>
        <taxon>Castillejinae</taxon>
        <taxon>Castilleja</taxon>
    </lineage>
</organism>
<feature type="coiled-coil region" evidence="5">
    <location>
        <begin position="393"/>
        <end position="420"/>
    </location>
</feature>
<evidence type="ECO:0000256" key="3">
    <source>
        <dbReference type="ARBA" id="ARBA00022989"/>
    </source>
</evidence>
<dbReference type="Proteomes" id="UP001632038">
    <property type="component" value="Unassembled WGS sequence"/>
</dbReference>
<dbReference type="PROSITE" id="PS51775">
    <property type="entry name" value="GTD_BINDING"/>
    <property type="match status" value="1"/>
</dbReference>
<keyword evidence="5" id="KW-0175">Coiled coil</keyword>
<keyword evidence="4" id="KW-0472">Membrane</keyword>
<evidence type="ECO:0000256" key="6">
    <source>
        <dbReference type="SAM" id="MobiDB-lite"/>
    </source>
</evidence>
<dbReference type="AlphaFoldDB" id="A0ABD3DL44"/>
<evidence type="ECO:0000313" key="8">
    <source>
        <dbReference type="EMBL" id="KAL3643020.1"/>
    </source>
</evidence>
<feature type="domain" description="GTD-binding" evidence="7">
    <location>
        <begin position="11"/>
        <end position="109"/>
    </location>
</feature>
<comment type="subcellular location">
    <subcellularLocation>
        <location evidence="1">Membrane</location>
    </subcellularLocation>
</comment>
<name>A0ABD3DL44_9LAMI</name>
<evidence type="ECO:0000259" key="7">
    <source>
        <dbReference type="PROSITE" id="PS51775"/>
    </source>
</evidence>
<dbReference type="Pfam" id="PF04576">
    <property type="entry name" value="Zein-binding"/>
    <property type="match status" value="1"/>
</dbReference>
<keyword evidence="2" id="KW-0812">Transmembrane</keyword>
<proteinExistence type="predicted"/>
<keyword evidence="3" id="KW-1133">Transmembrane helix</keyword>
<keyword evidence="9" id="KW-1185">Reference proteome</keyword>
<dbReference type="PANTHER" id="PTHR31422">
    <property type="entry name" value="BNAANNG28530D PROTEIN"/>
    <property type="match status" value="1"/>
</dbReference>
<evidence type="ECO:0000256" key="1">
    <source>
        <dbReference type="ARBA" id="ARBA00004370"/>
    </source>
</evidence>
<dbReference type="EMBL" id="JAVIJP010000016">
    <property type="protein sequence ID" value="KAL3643020.1"/>
    <property type="molecule type" value="Genomic_DNA"/>
</dbReference>
<feature type="region of interest" description="Disordered" evidence="6">
    <location>
        <begin position="231"/>
        <end position="269"/>
    </location>
</feature>
<dbReference type="GO" id="GO:0016020">
    <property type="term" value="C:membrane"/>
    <property type="evidence" value="ECO:0007669"/>
    <property type="project" value="UniProtKB-SubCell"/>
</dbReference>
<gene>
    <name evidence="8" type="ORF">CASFOL_013835</name>
</gene>
<comment type="caution">
    <text evidence="8">The sequence shown here is derived from an EMBL/GenBank/DDBJ whole genome shotgun (WGS) entry which is preliminary data.</text>
</comment>
<protein>
    <recommendedName>
        <fullName evidence="7">GTD-binding domain-containing protein</fullName>
    </recommendedName>
</protein>
<dbReference type="GO" id="GO:0080115">
    <property type="term" value="F:myosin XI tail binding"/>
    <property type="evidence" value="ECO:0007669"/>
    <property type="project" value="UniProtKB-ARBA"/>
</dbReference>
<reference evidence="9" key="1">
    <citation type="journal article" date="2024" name="IScience">
        <title>Strigolactones Initiate the Formation of Haustorium-like Structures in Castilleja.</title>
        <authorList>
            <person name="Buerger M."/>
            <person name="Peterson D."/>
            <person name="Chory J."/>
        </authorList>
    </citation>
    <scope>NUCLEOTIDE SEQUENCE [LARGE SCALE GENOMIC DNA]</scope>
</reference>